<organism evidence="2 3">
    <name type="scientific">Candidatus Anaerobiospirillum pullistercoris</name>
    <dbReference type="NCBI Taxonomy" id="2838452"/>
    <lineage>
        <taxon>Bacteria</taxon>
        <taxon>Pseudomonadati</taxon>
        <taxon>Pseudomonadota</taxon>
        <taxon>Gammaproteobacteria</taxon>
        <taxon>Aeromonadales</taxon>
        <taxon>Succinivibrionaceae</taxon>
        <taxon>Anaerobiospirillum</taxon>
    </lineage>
</organism>
<dbReference type="AlphaFoldDB" id="A0A9D1WDL2"/>
<comment type="caution">
    <text evidence="2">The sequence shown here is derived from an EMBL/GenBank/DDBJ whole genome shotgun (WGS) entry which is preliminary data.</text>
</comment>
<reference evidence="2" key="2">
    <citation type="submission" date="2021-04" db="EMBL/GenBank/DDBJ databases">
        <authorList>
            <person name="Gilroy R."/>
        </authorList>
    </citation>
    <scope>NUCLEOTIDE SEQUENCE</scope>
    <source>
        <strain evidence="2">USASDec5-558</strain>
    </source>
</reference>
<proteinExistence type="predicted"/>
<sequence length="471" mass="51761">MFTKAISPTYAQYLLSQQDLFGRILNFNQQFHARQRELLAQKPQEEISDTLFNLHPELAKFHSEHNISYCFENAADRLCLIRLNELDQLVVFLGACISAPQLARVSAQDDLNTVYAQIGRKIYNFALDYGYLIKSFDYEPDLNSLKDDCTYLGLCALKCLQSLFSSKELQDFFINLLISYTQSRKLNPAIITSETHILNVIEANSETLHAPSPIQMNTPVQYTAIDLHPSLDKHTPQALPENTEKKTETKPPLSLEITKPTLYEPEPHRQLYAPFAQVPSKIPVGAFIKNSPNTPQKVSLSTLPPQATSAAAPAAASTAAPAAAAPKPAAATSAASAAATTKTTSGASTPTEAGAATTAGTKTPTPDNLKSQPSYPADNSDLPPTVGAPLPTTYESAALYGSPNSKERRMFRSVSLQQQNVHQELLQPKAEPQALIHNQLVTLEFNATQVFTLTKLILESQIDENWYEYLI</sequence>
<dbReference type="EMBL" id="DXEV01000104">
    <property type="protein sequence ID" value="HIX56908.1"/>
    <property type="molecule type" value="Genomic_DNA"/>
</dbReference>
<feature type="region of interest" description="Disordered" evidence="1">
    <location>
        <begin position="231"/>
        <end position="257"/>
    </location>
</feature>
<evidence type="ECO:0000313" key="2">
    <source>
        <dbReference type="EMBL" id="HIX56908.1"/>
    </source>
</evidence>
<feature type="region of interest" description="Disordered" evidence="1">
    <location>
        <begin position="340"/>
        <end position="402"/>
    </location>
</feature>
<protein>
    <submittedName>
        <fullName evidence="2">Uncharacterized protein</fullName>
    </submittedName>
</protein>
<accession>A0A9D1WDL2</accession>
<feature type="compositionally biased region" description="Low complexity" evidence="1">
    <location>
        <begin position="340"/>
        <end position="366"/>
    </location>
</feature>
<evidence type="ECO:0000256" key="1">
    <source>
        <dbReference type="SAM" id="MobiDB-lite"/>
    </source>
</evidence>
<evidence type="ECO:0000313" key="3">
    <source>
        <dbReference type="Proteomes" id="UP000886829"/>
    </source>
</evidence>
<gene>
    <name evidence="2" type="ORF">H9850_05500</name>
</gene>
<reference evidence="2" key="1">
    <citation type="journal article" date="2021" name="PeerJ">
        <title>Extensive microbial diversity within the chicken gut microbiome revealed by metagenomics and culture.</title>
        <authorList>
            <person name="Gilroy R."/>
            <person name="Ravi A."/>
            <person name="Getino M."/>
            <person name="Pursley I."/>
            <person name="Horton D.L."/>
            <person name="Alikhan N.F."/>
            <person name="Baker D."/>
            <person name="Gharbi K."/>
            <person name="Hall N."/>
            <person name="Watson M."/>
            <person name="Adriaenssens E.M."/>
            <person name="Foster-Nyarko E."/>
            <person name="Jarju S."/>
            <person name="Secka A."/>
            <person name="Antonio M."/>
            <person name="Oren A."/>
            <person name="Chaudhuri R.R."/>
            <person name="La Ragione R."/>
            <person name="Hildebrand F."/>
            <person name="Pallen M.J."/>
        </authorList>
    </citation>
    <scope>NUCLEOTIDE SEQUENCE</scope>
    <source>
        <strain evidence="2">USASDec5-558</strain>
    </source>
</reference>
<name>A0A9D1WDL2_9GAMM</name>
<dbReference type="Proteomes" id="UP000886829">
    <property type="component" value="Unassembled WGS sequence"/>
</dbReference>